<protein>
    <recommendedName>
        <fullName evidence="6">Protein HflC</fullName>
    </recommendedName>
</protein>
<dbReference type="InterPro" id="IPR036013">
    <property type="entry name" value="Band_7/SPFH_dom_sf"/>
</dbReference>
<evidence type="ECO:0000259" key="7">
    <source>
        <dbReference type="SMART" id="SM00244"/>
    </source>
</evidence>
<keyword evidence="3" id="KW-0812">Transmembrane</keyword>
<dbReference type="OrthoDB" id="9812991at2"/>
<dbReference type="CDD" id="cd03405">
    <property type="entry name" value="SPFH_HflC"/>
    <property type="match status" value="1"/>
</dbReference>
<evidence type="ECO:0000256" key="1">
    <source>
        <dbReference type="ARBA" id="ARBA00004167"/>
    </source>
</evidence>
<sequence length="293" mass="33432">MRDKLSVIAGVVLFAIVLASMSLFTVDQRQYAIVFQLGQVKEVIDAPGLNFKLPLIQNVRYFEKRILTMDTPEPERFITSEKKNVLVDHFVKWRIIDPRLYYESVAGDETRARTRLNQTVNSGLREEFGKRTVHDVVSGARDQIMEDMRAKADQDARKIGVQILDVRLKRVDLPNEVSESVYRRMEAERKRVANELRSQGAAEAEKIRADADRQREVLIAGAYREAQQVKGAGDAKATQIYAEAFGQSPDFYSFYRSLEAYRASFDGKDDVMVVDPSSDFFKFMKNSGGARRN</sequence>
<dbReference type="KEGG" id="aoa:dqs_1007"/>
<name>A1K3Z7_AZOSB</name>
<keyword evidence="9" id="KW-1185">Reference proteome</keyword>
<dbReference type="HOGENOM" id="CLU_059167_3_0_4"/>
<dbReference type="Gene3D" id="3.30.479.30">
    <property type="entry name" value="Band 7 domain"/>
    <property type="match status" value="1"/>
</dbReference>
<evidence type="ECO:0000313" key="8">
    <source>
        <dbReference type="EMBL" id="CAL93552.1"/>
    </source>
</evidence>
<gene>
    <name evidence="8" type="primary">hflC</name>
    <name evidence="8" type="ordered locus">azo0935</name>
</gene>
<comment type="function">
    <text evidence="6">HflC and HflK could regulate a protease.</text>
</comment>
<feature type="domain" description="Band 7" evidence="7">
    <location>
        <begin position="21"/>
        <end position="185"/>
    </location>
</feature>
<reference evidence="8 9" key="1">
    <citation type="journal article" date="2006" name="Nat. Biotechnol.">
        <title>Complete genome of the mutualistic, N2-fixing grass endophyte Azoarcus sp. strain BH72.</title>
        <authorList>
            <person name="Krause A."/>
            <person name="Ramakumar A."/>
            <person name="Bartels D."/>
            <person name="Battistoni F."/>
            <person name="Bekel T."/>
            <person name="Boch J."/>
            <person name="Boehm M."/>
            <person name="Friedrich F."/>
            <person name="Hurek T."/>
            <person name="Krause L."/>
            <person name="Linke B."/>
            <person name="McHardy A.C."/>
            <person name="Sarkar A."/>
            <person name="Schneiker S."/>
            <person name="Syed A.A."/>
            <person name="Thauer R."/>
            <person name="Vorhoelter F.-J."/>
            <person name="Weidner S."/>
            <person name="Puehler A."/>
            <person name="Reinhold-Hurek B."/>
            <person name="Kaiser O."/>
            <person name="Goesmann A."/>
        </authorList>
    </citation>
    <scope>NUCLEOTIDE SEQUENCE [LARGE SCALE GENOMIC DNA]</scope>
    <source>
        <strain evidence="8 9">BH72</strain>
    </source>
</reference>
<evidence type="ECO:0000256" key="5">
    <source>
        <dbReference type="ARBA" id="ARBA00023136"/>
    </source>
</evidence>
<proteinExistence type="inferred from homology"/>
<keyword evidence="5" id="KW-0472">Membrane</keyword>
<dbReference type="RefSeq" id="WP_011764669.1">
    <property type="nucleotide sequence ID" value="NC_008702.1"/>
</dbReference>
<dbReference type="Proteomes" id="UP000002588">
    <property type="component" value="Chromosome"/>
</dbReference>
<dbReference type="EMBL" id="AM406670">
    <property type="protein sequence ID" value="CAL93552.1"/>
    <property type="molecule type" value="Genomic_DNA"/>
</dbReference>
<evidence type="ECO:0000313" key="9">
    <source>
        <dbReference type="Proteomes" id="UP000002588"/>
    </source>
</evidence>
<organism evidence="8 9">
    <name type="scientific">Azoarcus sp. (strain BH72)</name>
    <dbReference type="NCBI Taxonomy" id="418699"/>
    <lineage>
        <taxon>Bacteria</taxon>
        <taxon>Pseudomonadati</taxon>
        <taxon>Pseudomonadota</taxon>
        <taxon>Betaproteobacteria</taxon>
        <taxon>Rhodocyclales</taxon>
        <taxon>Zoogloeaceae</taxon>
        <taxon>Azoarcus</taxon>
    </lineage>
</organism>
<evidence type="ECO:0000256" key="3">
    <source>
        <dbReference type="ARBA" id="ARBA00022692"/>
    </source>
</evidence>
<dbReference type="PIRSF" id="PIRSF005651">
    <property type="entry name" value="HflC"/>
    <property type="match status" value="1"/>
</dbReference>
<dbReference type="PRINTS" id="PR00721">
    <property type="entry name" value="STOMATIN"/>
</dbReference>
<keyword evidence="4" id="KW-1133">Transmembrane helix</keyword>
<dbReference type="KEGG" id="azo:azo0935"/>
<dbReference type="GO" id="GO:0016020">
    <property type="term" value="C:membrane"/>
    <property type="evidence" value="ECO:0007669"/>
    <property type="project" value="UniProtKB-SubCell"/>
</dbReference>
<dbReference type="InterPro" id="IPR001107">
    <property type="entry name" value="Band_7"/>
</dbReference>
<dbReference type="NCBIfam" id="TIGR01932">
    <property type="entry name" value="hflC"/>
    <property type="match status" value="1"/>
</dbReference>
<dbReference type="eggNOG" id="COG0330">
    <property type="taxonomic scope" value="Bacteria"/>
</dbReference>
<evidence type="ECO:0000256" key="4">
    <source>
        <dbReference type="ARBA" id="ARBA00022989"/>
    </source>
</evidence>
<dbReference type="PANTHER" id="PTHR42911">
    <property type="entry name" value="MODULATOR OF FTSH PROTEASE HFLC"/>
    <property type="match status" value="1"/>
</dbReference>
<comment type="subcellular location">
    <subcellularLocation>
        <location evidence="1">Membrane</location>
        <topology evidence="1">Single-pass membrane protein</topology>
    </subcellularLocation>
</comment>
<dbReference type="SMART" id="SM00244">
    <property type="entry name" value="PHB"/>
    <property type="match status" value="1"/>
</dbReference>
<dbReference type="MEROPS" id="I87.001"/>
<dbReference type="PANTHER" id="PTHR42911:SF1">
    <property type="entry name" value="MODULATOR OF FTSH PROTEASE HFLC"/>
    <property type="match status" value="1"/>
</dbReference>
<accession>A1K3Z7</accession>
<dbReference type="STRING" id="62928.azo0935"/>
<dbReference type="AlphaFoldDB" id="A1K3Z7"/>
<dbReference type="Pfam" id="PF01145">
    <property type="entry name" value="Band_7"/>
    <property type="match status" value="1"/>
</dbReference>
<comment type="similarity">
    <text evidence="2 6">Belongs to the band 7/mec-2 family. HflC subfamily.</text>
</comment>
<dbReference type="InterPro" id="IPR001972">
    <property type="entry name" value="Stomatin_HflK_fam"/>
</dbReference>
<dbReference type="SUPFAM" id="SSF117892">
    <property type="entry name" value="Band 7/SPFH domain"/>
    <property type="match status" value="1"/>
</dbReference>
<evidence type="ECO:0000256" key="2">
    <source>
        <dbReference type="ARBA" id="ARBA00007862"/>
    </source>
</evidence>
<dbReference type="InterPro" id="IPR010200">
    <property type="entry name" value="HflC"/>
</dbReference>
<evidence type="ECO:0000256" key="6">
    <source>
        <dbReference type="PIRNR" id="PIRNR005651"/>
    </source>
</evidence>